<dbReference type="PANTHER" id="PTHR11351:SF26">
    <property type="entry name" value="FATTY ACID DESATURASE DOMAIN-CONTAINING PROTEIN"/>
    <property type="match status" value="1"/>
</dbReference>
<dbReference type="GO" id="GO:0016020">
    <property type="term" value="C:membrane"/>
    <property type="evidence" value="ECO:0007669"/>
    <property type="project" value="UniProtKB-SubCell"/>
</dbReference>
<dbReference type="EMBL" id="JBJJXI010000032">
    <property type="protein sequence ID" value="KAL3403172.1"/>
    <property type="molecule type" value="Genomic_DNA"/>
</dbReference>
<keyword evidence="4 11" id="KW-0812">Transmembrane</keyword>
<keyword evidence="8" id="KW-0443">Lipid metabolism</keyword>
<gene>
    <name evidence="13" type="ORF">TKK_004287</name>
</gene>
<evidence type="ECO:0000313" key="13">
    <source>
        <dbReference type="EMBL" id="KAL3403172.1"/>
    </source>
</evidence>
<evidence type="ECO:0000256" key="8">
    <source>
        <dbReference type="ARBA" id="ARBA00023098"/>
    </source>
</evidence>
<dbReference type="PRINTS" id="PR00075">
    <property type="entry name" value="FACDDSATRASE"/>
</dbReference>
<dbReference type="Proteomes" id="UP001627154">
    <property type="component" value="Unassembled WGS sequence"/>
</dbReference>
<evidence type="ECO:0000256" key="2">
    <source>
        <dbReference type="ARBA" id="ARBA00009295"/>
    </source>
</evidence>
<evidence type="ECO:0000256" key="5">
    <source>
        <dbReference type="ARBA" id="ARBA00022832"/>
    </source>
</evidence>
<comment type="similarity">
    <text evidence="2 11">Belongs to the fatty acid desaturase type 1 family.</text>
</comment>
<sequence length="323" mass="37471">MPHEAIEDFKREIHWPTVLYYIHLHALGLYGLILLFTEAKWITVLFTMFIIFYAGLGITVGAHRLWAHQAFEATGIIRGILMIGHTLAGVGDIYDWVVAHRTHHQYYGTERDPYNHKKGFWFSHVVSNICSPHPQKERLDKDIDMCDVDYDGYVWIQRWFYWPMFIVIGLLLPINAPAEYWGESIKNTVFILGFFRLAVTTNLSWLVNSAMLIWGLKPGDKFPSDDNTIFILNKSYWLNYHYLLPWDYKCDEFGTYDRGCGTFFIKTCENLGLVSYLKTASSESIRDALYKAASKKSDIPSSLESVKKIADDEAAKAKLRYRH</sequence>
<evidence type="ECO:0000256" key="9">
    <source>
        <dbReference type="ARBA" id="ARBA00023136"/>
    </source>
</evidence>
<evidence type="ECO:0000256" key="3">
    <source>
        <dbReference type="ARBA" id="ARBA00022516"/>
    </source>
</evidence>
<evidence type="ECO:0000256" key="11">
    <source>
        <dbReference type="RuleBase" id="RU000581"/>
    </source>
</evidence>
<feature type="transmembrane region" description="Helical" evidence="12">
    <location>
        <begin position="42"/>
        <end position="62"/>
    </location>
</feature>
<keyword evidence="9 12" id="KW-0472">Membrane</keyword>
<keyword evidence="6 12" id="KW-1133">Transmembrane helix</keyword>
<evidence type="ECO:0000256" key="1">
    <source>
        <dbReference type="ARBA" id="ARBA00004141"/>
    </source>
</evidence>
<comment type="caution">
    <text evidence="13">The sequence shown here is derived from an EMBL/GenBank/DDBJ whole genome shotgun (WGS) entry which is preliminary data.</text>
</comment>
<evidence type="ECO:0000256" key="7">
    <source>
        <dbReference type="ARBA" id="ARBA00023002"/>
    </source>
</evidence>
<dbReference type="GO" id="GO:0006633">
    <property type="term" value="P:fatty acid biosynthetic process"/>
    <property type="evidence" value="ECO:0007669"/>
    <property type="project" value="UniProtKB-KW"/>
</dbReference>
<dbReference type="InterPro" id="IPR015876">
    <property type="entry name" value="Acyl-CoA_DS"/>
</dbReference>
<reference evidence="13 14" key="1">
    <citation type="journal article" date="2024" name="bioRxiv">
        <title>A reference genome for Trichogramma kaykai: A tiny desert-dwelling parasitoid wasp with competing sex-ratio distorters.</title>
        <authorList>
            <person name="Culotta J."/>
            <person name="Lindsey A.R."/>
        </authorList>
    </citation>
    <scope>NUCLEOTIDE SEQUENCE [LARGE SCALE GENOMIC DNA]</scope>
    <source>
        <strain evidence="13 14">KSX58</strain>
    </source>
</reference>
<protein>
    <recommendedName>
        <fullName evidence="15">Fatty acid desaturase domain-containing protein</fullName>
    </recommendedName>
</protein>
<keyword evidence="7 11" id="KW-0560">Oxidoreductase</keyword>
<dbReference type="AlphaFoldDB" id="A0ABD2XD41"/>
<proteinExistence type="inferred from homology"/>
<organism evidence="13 14">
    <name type="scientific">Trichogramma kaykai</name>
    <dbReference type="NCBI Taxonomy" id="54128"/>
    <lineage>
        <taxon>Eukaryota</taxon>
        <taxon>Metazoa</taxon>
        <taxon>Ecdysozoa</taxon>
        <taxon>Arthropoda</taxon>
        <taxon>Hexapoda</taxon>
        <taxon>Insecta</taxon>
        <taxon>Pterygota</taxon>
        <taxon>Neoptera</taxon>
        <taxon>Endopterygota</taxon>
        <taxon>Hymenoptera</taxon>
        <taxon>Apocrita</taxon>
        <taxon>Proctotrupomorpha</taxon>
        <taxon>Chalcidoidea</taxon>
        <taxon>Trichogrammatidae</taxon>
        <taxon>Trichogramma</taxon>
    </lineage>
</organism>
<evidence type="ECO:0000313" key="14">
    <source>
        <dbReference type="Proteomes" id="UP001627154"/>
    </source>
</evidence>
<accession>A0ABD2XD41</accession>
<dbReference type="CDD" id="cd03505">
    <property type="entry name" value="Delta9-FADS-like"/>
    <property type="match status" value="1"/>
</dbReference>
<keyword evidence="10 11" id="KW-0275">Fatty acid biosynthesis</keyword>
<feature type="transmembrane region" description="Helical" evidence="12">
    <location>
        <begin position="159"/>
        <end position="178"/>
    </location>
</feature>
<evidence type="ECO:0000256" key="10">
    <source>
        <dbReference type="ARBA" id="ARBA00023160"/>
    </source>
</evidence>
<comment type="domain">
    <text evidence="11">The histidine box domains are involved in binding the catalytic metal ions.</text>
</comment>
<evidence type="ECO:0000256" key="4">
    <source>
        <dbReference type="ARBA" id="ARBA00022692"/>
    </source>
</evidence>
<keyword evidence="3 11" id="KW-0444">Lipid biosynthesis</keyword>
<keyword evidence="5" id="KW-0276">Fatty acid metabolism</keyword>
<keyword evidence="14" id="KW-1185">Reference proteome</keyword>
<evidence type="ECO:0000256" key="12">
    <source>
        <dbReference type="SAM" id="Phobius"/>
    </source>
</evidence>
<evidence type="ECO:0008006" key="15">
    <source>
        <dbReference type="Google" id="ProtNLM"/>
    </source>
</evidence>
<comment type="subcellular location">
    <subcellularLocation>
        <location evidence="1">Membrane</location>
        <topology evidence="1">Multi-pass membrane protein</topology>
    </subcellularLocation>
</comment>
<comment type="cofactor">
    <cofactor evidence="11">
        <name>Fe(2+)</name>
        <dbReference type="ChEBI" id="CHEBI:29033"/>
    </cofactor>
</comment>
<dbReference type="GO" id="GO:0016491">
    <property type="term" value="F:oxidoreductase activity"/>
    <property type="evidence" value="ECO:0007669"/>
    <property type="project" value="UniProtKB-KW"/>
</dbReference>
<feature type="transmembrane region" description="Helical" evidence="12">
    <location>
        <begin position="190"/>
        <end position="214"/>
    </location>
</feature>
<dbReference type="PANTHER" id="PTHR11351">
    <property type="entry name" value="ACYL-COA DESATURASE"/>
    <property type="match status" value="1"/>
</dbReference>
<name>A0ABD2XD41_9HYME</name>
<feature type="transmembrane region" description="Helical" evidence="12">
    <location>
        <begin position="18"/>
        <end position="36"/>
    </location>
</feature>
<evidence type="ECO:0000256" key="6">
    <source>
        <dbReference type="ARBA" id="ARBA00022989"/>
    </source>
</evidence>